<keyword evidence="12" id="KW-0479">Metal-binding</keyword>
<dbReference type="Gene3D" id="3.30.1490.100">
    <property type="entry name" value="DNA polymerase, Y-family, little finger domain"/>
    <property type="match status" value="1"/>
</dbReference>
<evidence type="ECO:0000256" key="5">
    <source>
        <dbReference type="ARBA" id="ARBA00010945"/>
    </source>
</evidence>
<dbReference type="GO" id="GO:0005743">
    <property type="term" value="C:mitochondrial inner membrane"/>
    <property type="evidence" value="ECO:0007669"/>
    <property type="project" value="UniProtKB-SubCell"/>
</dbReference>
<feature type="domain" description="BRCT" evidence="25">
    <location>
        <begin position="258"/>
        <end position="349"/>
    </location>
</feature>
<dbReference type="Proteomes" id="UP000310200">
    <property type="component" value="Unassembled WGS sequence"/>
</dbReference>
<dbReference type="Gene3D" id="6.10.250.1630">
    <property type="match status" value="1"/>
</dbReference>
<keyword evidence="16" id="KW-0460">Magnesium</keyword>
<comment type="caution">
    <text evidence="27">The sequence shown here is derived from an EMBL/GenBank/DDBJ whole genome shotgun (WGS) entry which is preliminary data.</text>
</comment>
<dbReference type="Gene3D" id="3.40.1170.60">
    <property type="match status" value="1"/>
</dbReference>
<evidence type="ECO:0000259" key="25">
    <source>
        <dbReference type="PROSITE" id="PS50172"/>
    </source>
</evidence>
<evidence type="ECO:0000256" key="8">
    <source>
        <dbReference type="ARBA" id="ARBA00022634"/>
    </source>
</evidence>
<sequence>MYVMAATCFVQPLDLIKNRMQLSGTKTSTLSVTSGILKNEGVLALYSGLSAGLMRQATYTTTRLGIYTWLMEVSSKDNEQPSFVVKALLGMVAGCVGAFVGTPAEVALIRMTADGRSPIAERRNYKNVFDALFRIIREEGLFTLWRGAIPTMGRAMVVNAAQLASYSQAKQTLLDTGYFEENILLHFASSMISGLVTTAASMPVDIAKTRIQNMKTINGKPEFTGAIDVLTKVGGYMPAKKAKLEEQFRDTASKEFKESSKLFEGIAIFVNGYTDPTSDELRRLMMMHGGIYHHYMRPKITTHIIASNLPYSKIMLYRKSQNPIPICKPQWIVDSIAAGKILNFQNYLLYSNNTNVQPQLAYKLNKDKDNASSVTHNKQDIEKPEASASTDINKGNSSKHDAFNNALKQDASHFGQSSNTKPSAQCTKDAEFLSTFYSNSRLHYISTMGTMFKDYVNELRDKSDVAFPGLERLIRLNSIKKATTSADCESDSEDETICFTDKITSKSNHKQEPVVMHIDMDCFFVSVGIRNRPELQGVPVAVTHAKGNTFSANHDGKEEFGSMSEVASCSYAARKAGVKNGMFLGEALKLCPDLKTIQYDFEGYKEVSYVLYDTVASYTLDIEAVSCDEMYVDCTKILEASGLSPLDFATIIRNEIKQKTDCPVSTGFGNNKLQARLATRKAKPDNQFYLSAQNAETYIQTFNIRDLPGVGGTTTYKLHKMNVHTCEDLQKISLGVLQKEFGKKTGEQLYKMCRGLDDTKLNLEYVRKSVSAEVNYGIRFQNNGDAVDFLSELSVEVCNRLTAARAKGRCITLKLMVRAEEAPKETPKFMGHGLCNYITKSKNLIAAVDDINIIRKEVINIWNQLHLIPEDMRGIGIQISRLEICRTKQAKSSLINFFNKTKKLQQTCEEMLGDDKEDHCVSNFNKKSKPDCSEVPLTTESVATRKICDTEMSNLPPKTVKASESTGVTIPVDVQVESSFAAKSKNKKLHNPKDLLEKSNKKTIQRQTSQENFFRQVKPNSGRSSKYEMPRIQDIDMSVLIELPADIRNEIIDEYKKNKQSQAAANTTSTVDPVNQVERDEESSNVHNCSQVDPIVLSALMKSDLHPDVQRDVQIYCDMKREANRVNFKETSEKSDSERLQEAGASSKIGDNKENAIVIVNSTCINEAESQENAMHGGDQFYEKDNTVGAKSTSCQVNHVEISHNNVTVDKADTFILQNLSILHNNENVDKHQEMLINLVNHLFTLPLQQVKLQIQTWVTKSNVVNEVDFLSLATFLSMLPEKKRIEDLHILLKTMYRCTTKTGNCIWHRTYRRTVKHVQRYMQIEYNNNLMVPLIRCNDPRCNNDN</sequence>
<keyword evidence="13" id="KW-0677">Repeat</keyword>
<dbReference type="Gene3D" id="1.50.40.10">
    <property type="entry name" value="Mitochondrial carrier domain"/>
    <property type="match status" value="1"/>
</dbReference>
<feature type="repeat" description="Solcar" evidence="23">
    <location>
        <begin position="81"/>
        <end position="172"/>
    </location>
</feature>
<comment type="subcellular location">
    <subcellularLocation>
        <location evidence="3">Mitochondrion inner membrane</location>
        <topology evidence="3">Multi-pass membrane protein</topology>
    </subcellularLocation>
    <subcellularLocation>
        <location evidence="2">Nucleus</location>
    </subcellularLocation>
</comment>
<feature type="region of interest" description="Disordered" evidence="24">
    <location>
        <begin position="1128"/>
        <end position="1147"/>
    </location>
</feature>
<dbReference type="GO" id="GO:0003887">
    <property type="term" value="F:DNA-directed DNA polymerase activity"/>
    <property type="evidence" value="ECO:0007669"/>
    <property type="project" value="InterPro"/>
</dbReference>
<evidence type="ECO:0000256" key="7">
    <source>
        <dbReference type="ARBA" id="ARBA00022448"/>
    </source>
</evidence>
<dbReference type="Gene3D" id="1.20.58.1280">
    <property type="entry name" value="DNA repair protein Rev1, C-terminal domain"/>
    <property type="match status" value="1"/>
</dbReference>
<evidence type="ECO:0000256" key="22">
    <source>
        <dbReference type="ARBA" id="ARBA00023242"/>
    </source>
</evidence>
<dbReference type="FunFam" id="3.30.1490.100:FF:000001">
    <property type="entry name" value="DNA repair protein REV1"/>
    <property type="match status" value="1"/>
</dbReference>
<dbReference type="SMART" id="SM00292">
    <property type="entry name" value="BRCT"/>
    <property type="match status" value="1"/>
</dbReference>
<dbReference type="InterPro" id="IPR017961">
    <property type="entry name" value="DNA_pol_Y-fam_little_finger"/>
</dbReference>
<accession>A0A4S2KBB4</accession>
<evidence type="ECO:0000256" key="10">
    <source>
        <dbReference type="ARBA" id="ARBA00022692"/>
    </source>
</evidence>
<dbReference type="GO" id="GO:0046872">
    <property type="term" value="F:metal ion binding"/>
    <property type="evidence" value="ECO:0007669"/>
    <property type="project" value="UniProtKB-KW"/>
</dbReference>
<evidence type="ECO:0000256" key="17">
    <source>
        <dbReference type="ARBA" id="ARBA00022989"/>
    </source>
</evidence>
<gene>
    <name evidence="27" type="ORF">DBV15_04061</name>
</gene>
<keyword evidence="14" id="KW-0227">DNA damage</keyword>
<dbReference type="PANTHER" id="PTHR45990:SF1">
    <property type="entry name" value="DNA REPAIR PROTEIN REV1"/>
    <property type="match status" value="1"/>
</dbReference>
<dbReference type="PROSITE" id="PS50173">
    <property type="entry name" value="UMUC"/>
    <property type="match status" value="1"/>
</dbReference>
<keyword evidence="9" id="KW-0808">Transferase</keyword>
<comment type="cofactor">
    <cofactor evidence="1">
        <name>Mg(2+)</name>
        <dbReference type="ChEBI" id="CHEBI:18420"/>
    </cofactor>
</comment>
<reference evidence="27 28" key="1">
    <citation type="journal article" date="2019" name="Philos. Trans. R. Soc. Lond., B, Biol. Sci.">
        <title>Ant behaviour and brain gene expression of defending hosts depend on the ecological success of the intruding social parasite.</title>
        <authorList>
            <person name="Kaur R."/>
            <person name="Stoldt M."/>
            <person name="Jongepier E."/>
            <person name="Feldmeyer B."/>
            <person name="Menzel F."/>
            <person name="Bornberg-Bauer E."/>
            <person name="Foitzik S."/>
        </authorList>
    </citation>
    <scope>NUCLEOTIDE SEQUENCE [LARGE SCALE GENOMIC DNA]</scope>
    <source>
        <tissue evidence="27">Whole body</tissue>
    </source>
</reference>
<proteinExistence type="inferred from homology"/>
<dbReference type="PROSITE" id="PS50172">
    <property type="entry name" value="BRCT"/>
    <property type="match status" value="1"/>
</dbReference>
<feature type="domain" description="UmuC" evidence="26">
    <location>
        <begin position="515"/>
        <end position="711"/>
    </location>
</feature>
<dbReference type="InterPro" id="IPR001126">
    <property type="entry name" value="UmuC"/>
</dbReference>
<dbReference type="InterPro" id="IPR043128">
    <property type="entry name" value="Rev_trsase/Diguanyl_cyclase"/>
</dbReference>
<dbReference type="Gene3D" id="3.40.50.10190">
    <property type="entry name" value="BRCT domain"/>
    <property type="match status" value="1"/>
</dbReference>
<keyword evidence="20 23" id="KW-0472">Membrane</keyword>
<dbReference type="GO" id="GO:0042276">
    <property type="term" value="P:error-prone translesion synthesis"/>
    <property type="evidence" value="ECO:0007669"/>
    <property type="project" value="TreeGrafter"/>
</dbReference>
<evidence type="ECO:0000313" key="28">
    <source>
        <dbReference type="Proteomes" id="UP000310200"/>
    </source>
</evidence>
<evidence type="ECO:0000256" key="20">
    <source>
        <dbReference type="ARBA" id="ARBA00023136"/>
    </source>
</evidence>
<evidence type="ECO:0000256" key="15">
    <source>
        <dbReference type="ARBA" id="ARBA00022792"/>
    </source>
</evidence>
<evidence type="ECO:0000256" key="12">
    <source>
        <dbReference type="ARBA" id="ARBA00022723"/>
    </source>
</evidence>
<dbReference type="SUPFAM" id="SSF56672">
    <property type="entry name" value="DNA/RNA polymerases"/>
    <property type="match status" value="1"/>
</dbReference>
<evidence type="ECO:0000256" key="24">
    <source>
        <dbReference type="SAM" id="MobiDB-lite"/>
    </source>
</evidence>
<evidence type="ECO:0000256" key="18">
    <source>
        <dbReference type="ARBA" id="ARBA00023125"/>
    </source>
</evidence>
<feature type="compositionally biased region" description="Polar residues" evidence="24">
    <location>
        <begin position="387"/>
        <end position="396"/>
    </location>
</feature>
<keyword evidence="19" id="KW-0496">Mitochondrion</keyword>
<evidence type="ECO:0000256" key="23">
    <source>
        <dbReference type="PROSITE-ProRule" id="PRU00282"/>
    </source>
</evidence>
<evidence type="ECO:0000256" key="13">
    <source>
        <dbReference type="ARBA" id="ARBA00022737"/>
    </source>
</evidence>
<dbReference type="CDD" id="cd01701">
    <property type="entry name" value="PolY_Rev1"/>
    <property type="match status" value="1"/>
</dbReference>
<name>A0A4S2KBB4_9HYME</name>
<comment type="similarity">
    <text evidence="4">Belongs to the mitochondrial carrier (TC 2.A.29) family.</text>
</comment>
<dbReference type="FunFam" id="3.40.50.10190:FF:000011">
    <property type="entry name" value="DNA repair protein REV1"/>
    <property type="match status" value="1"/>
</dbReference>
<dbReference type="InterPro" id="IPR053848">
    <property type="entry name" value="IMS_HHH_1"/>
</dbReference>
<dbReference type="PANTHER" id="PTHR45990">
    <property type="entry name" value="DNA REPAIR PROTEIN REV1"/>
    <property type="match status" value="1"/>
</dbReference>
<dbReference type="InterPro" id="IPR023395">
    <property type="entry name" value="MCP_dom_sf"/>
</dbReference>
<dbReference type="CDD" id="cd17719">
    <property type="entry name" value="BRCT_Rev1"/>
    <property type="match status" value="1"/>
</dbReference>
<evidence type="ECO:0000256" key="4">
    <source>
        <dbReference type="ARBA" id="ARBA00006375"/>
    </source>
</evidence>
<feature type="compositionally biased region" description="Basic and acidic residues" evidence="24">
    <location>
        <begin position="1128"/>
        <end position="1141"/>
    </location>
</feature>
<dbReference type="SUPFAM" id="SSF100879">
    <property type="entry name" value="Lesion bypass DNA polymerase (Y-family), little finger domain"/>
    <property type="match status" value="1"/>
</dbReference>
<keyword evidence="10 23" id="KW-0812">Transmembrane</keyword>
<dbReference type="InterPro" id="IPR038401">
    <property type="entry name" value="Rev1_C_sf"/>
</dbReference>
<evidence type="ECO:0000256" key="6">
    <source>
        <dbReference type="ARBA" id="ARBA00020399"/>
    </source>
</evidence>
<comment type="similarity">
    <text evidence="5">Belongs to the DNA polymerase type-Y family.</text>
</comment>
<evidence type="ECO:0000256" key="2">
    <source>
        <dbReference type="ARBA" id="ARBA00004123"/>
    </source>
</evidence>
<keyword evidence="21" id="KW-0234">DNA repair</keyword>
<evidence type="ECO:0000256" key="14">
    <source>
        <dbReference type="ARBA" id="ARBA00022763"/>
    </source>
</evidence>
<keyword evidence="8" id="KW-0237">DNA synthesis</keyword>
<evidence type="ECO:0000259" key="26">
    <source>
        <dbReference type="PROSITE" id="PS50173"/>
    </source>
</evidence>
<keyword evidence="28" id="KW-1185">Reference proteome</keyword>
<dbReference type="GO" id="GO:0005634">
    <property type="term" value="C:nucleus"/>
    <property type="evidence" value="ECO:0007669"/>
    <property type="project" value="UniProtKB-SubCell"/>
</dbReference>
<evidence type="ECO:0000256" key="21">
    <source>
        <dbReference type="ARBA" id="ARBA00023204"/>
    </source>
</evidence>
<dbReference type="InterPro" id="IPR001357">
    <property type="entry name" value="BRCT_dom"/>
</dbReference>
<feature type="repeat" description="Solcar" evidence="23">
    <location>
        <begin position="1"/>
        <end position="73"/>
    </location>
</feature>
<dbReference type="SUPFAM" id="SSF103506">
    <property type="entry name" value="Mitochondrial carrier"/>
    <property type="match status" value="1"/>
</dbReference>
<dbReference type="PROSITE" id="PS50920">
    <property type="entry name" value="SOLCAR"/>
    <property type="match status" value="2"/>
</dbReference>
<evidence type="ECO:0000313" key="27">
    <source>
        <dbReference type="EMBL" id="TGZ46651.1"/>
    </source>
</evidence>
<evidence type="ECO:0000256" key="1">
    <source>
        <dbReference type="ARBA" id="ARBA00001946"/>
    </source>
</evidence>
<dbReference type="GO" id="GO:0017125">
    <property type="term" value="F:deoxycytidyl transferase activity"/>
    <property type="evidence" value="ECO:0007669"/>
    <property type="project" value="TreeGrafter"/>
</dbReference>
<dbReference type="GO" id="GO:0003684">
    <property type="term" value="F:damaged DNA binding"/>
    <property type="evidence" value="ECO:0007669"/>
    <property type="project" value="InterPro"/>
</dbReference>
<dbReference type="Gene3D" id="1.10.150.20">
    <property type="entry name" value="5' to 3' exonuclease, C-terminal subdomain"/>
    <property type="match status" value="1"/>
</dbReference>
<dbReference type="CDD" id="cd12145">
    <property type="entry name" value="Rev1_C"/>
    <property type="match status" value="1"/>
</dbReference>
<dbReference type="InterPro" id="IPR018108">
    <property type="entry name" value="MCP_transmembrane"/>
</dbReference>
<evidence type="ECO:0000256" key="19">
    <source>
        <dbReference type="ARBA" id="ARBA00023128"/>
    </source>
</evidence>
<keyword evidence="7" id="KW-0813">Transport</keyword>
<keyword evidence="22" id="KW-0539">Nucleus</keyword>
<dbReference type="Pfam" id="PF11799">
    <property type="entry name" value="IMS_C"/>
    <property type="match status" value="1"/>
</dbReference>
<evidence type="ECO:0000256" key="3">
    <source>
        <dbReference type="ARBA" id="ARBA00004448"/>
    </source>
</evidence>
<dbReference type="Pfam" id="PF21999">
    <property type="entry name" value="IMS_HHH_1"/>
    <property type="match status" value="1"/>
</dbReference>
<protein>
    <recommendedName>
        <fullName evidence="6">DNA repair protein REV1</fullName>
    </recommendedName>
</protein>
<dbReference type="InterPro" id="IPR036775">
    <property type="entry name" value="DNA_pol_Y-fam_lit_finger_sf"/>
</dbReference>
<dbReference type="Gene3D" id="3.30.70.270">
    <property type="match status" value="1"/>
</dbReference>
<dbReference type="Pfam" id="PF16589">
    <property type="entry name" value="BRCT_2"/>
    <property type="match status" value="1"/>
</dbReference>
<dbReference type="SUPFAM" id="SSF52113">
    <property type="entry name" value="BRCT domain"/>
    <property type="match status" value="1"/>
</dbReference>
<keyword evidence="18" id="KW-0238">DNA-binding</keyword>
<dbReference type="Pfam" id="PF00817">
    <property type="entry name" value="IMS"/>
    <property type="match status" value="1"/>
</dbReference>
<dbReference type="STRING" id="300112.A0A4S2KBB4"/>
<dbReference type="GO" id="GO:0070987">
    <property type="term" value="P:error-free translesion synthesis"/>
    <property type="evidence" value="ECO:0007669"/>
    <property type="project" value="TreeGrafter"/>
</dbReference>
<keyword evidence="17" id="KW-1133">Transmembrane helix</keyword>
<dbReference type="Pfam" id="PF00153">
    <property type="entry name" value="Mito_carr"/>
    <property type="match status" value="3"/>
</dbReference>
<evidence type="ECO:0000256" key="9">
    <source>
        <dbReference type="ARBA" id="ARBA00022679"/>
    </source>
</evidence>
<dbReference type="FunFam" id="1.50.40.10:FF:000009">
    <property type="entry name" value="Mitochondrial 2-oxoglutarate/malate carrier protein"/>
    <property type="match status" value="1"/>
</dbReference>
<dbReference type="InterPro" id="IPR043502">
    <property type="entry name" value="DNA/RNA_pol_sf"/>
</dbReference>
<keyword evidence="15" id="KW-0999">Mitochondrion inner membrane</keyword>
<dbReference type="InterPro" id="IPR036420">
    <property type="entry name" value="BRCT_dom_sf"/>
</dbReference>
<feature type="region of interest" description="Disordered" evidence="24">
    <location>
        <begin position="367"/>
        <end position="399"/>
    </location>
</feature>
<dbReference type="Gene3D" id="6.10.250.1490">
    <property type="match status" value="1"/>
</dbReference>
<keyword evidence="11" id="KW-0548">Nucleotidyltransferase</keyword>
<dbReference type="GO" id="GO:0006281">
    <property type="term" value="P:DNA repair"/>
    <property type="evidence" value="ECO:0007669"/>
    <property type="project" value="UniProtKB-KW"/>
</dbReference>
<organism evidence="27 28">
    <name type="scientific">Temnothorax longispinosus</name>
    <dbReference type="NCBI Taxonomy" id="300112"/>
    <lineage>
        <taxon>Eukaryota</taxon>
        <taxon>Metazoa</taxon>
        <taxon>Ecdysozoa</taxon>
        <taxon>Arthropoda</taxon>
        <taxon>Hexapoda</taxon>
        <taxon>Insecta</taxon>
        <taxon>Pterygota</taxon>
        <taxon>Neoptera</taxon>
        <taxon>Endopterygota</taxon>
        <taxon>Hymenoptera</taxon>
        <taxon>Apocrita</taxon>
        <taxon>Aculeata</taxon>
        <taxon>Formicoidea</taxon>
        <taxon>Formicidae</taxon>
        <taxon>Myrmicinae</taxon>
        <taxon>Temnothorax</taxon>
    </lineage>
</organism>
<dbReference type="EMBL" id="QBLH01002847">
    <property type="protein sequence ID" value="TGZ46651.1"/>
    <property type="molecule type" value="Genomic_DNA"/>
</dbReference>
<evidence type="ECO:0000256" key="11">
    <source>
        <dbReference type="ARBA" id="ARBA00022695"/>
    </source>
</evidence>
<evidence type="ECO:0000256" key="16">
    <source>
        <dbReference type="ARBA" id="ARBA00022842"/>
    </source>
</evidence>